<organism evidence="2 3">
    <name type="scientific">Maioricimonas rarisocia</name>
    <dbReference type="NCBI Taxonomy" id="2528026"/>
    <lineage>
        <taxon>Bacteria</taxon>
        <taxon>Pseudomonadati</taxon>
        <taxon>Planctomycetota</taxon>
        <taxon>Planctomycetia</taxon>
        <taxon>Planctomycetales</taxon>
        <taxon>Planctomycetaceae</taxon>
        <taxon>Maioricimonas</taxon>
    </lineage>
</organism>
<keyword evidence="1" id="KW-1133">Transmembrane helix</keyword>
<accession>A0A517Z917</accession>
<dbReference type="GO" id="GO:0009055">
    <property type="term" value="F:electron transfer activity"/>
    <property type="evidence" value="ECO:0007669"/>
    <property type="project" value="InterPro"/>
</dbReference>
<keyword evidence="3" id="KW-1185">Reference proteome</keyword>
<dbReference type="GO" id="GO:0005506">
    <property type="term" value="F:iron ion binding"/>
    <property type="evidence" value="ECO:0007669"/>
    <property type="project" value="InterPro"/>
</dbReference>
<dbReference type="EMBL" id="CP036275">
    <property type="protein sequence ID" value="QDU38977.1"/>
    <property type="molecule type" value="Genomic_DNA"/>
</dbReference>
<reference evidence="2 3" key="1">
    <citation type="submission" date="2019-02" db="EMBL/GenBank/DDBJ databases">
        <title>Deep-cultivation of Planctomycetes and their phenomic and genomic characterization uncovers novel biology.</title>
        <authorList>
            <person name="Wiegand S."/>
            <person name="Jogler M."/>
            <person name="Boedeker C."/>
            <person name="Pinto D."/>
            <person name="Vollmers J."/>
            <person name="Rivas-Marin E."/>
            <person name="Kohn T."/>
            <person name="Peeters S.H."/>
            <person name="Heuer A."/>
            <person name="Rast P."/>
            <person name="Oberbeckmann S."/>
            <person name="Bunk B."/>
            <person name="Jeske O."/>
            <person name="Meyerdierks A."/>
            <person name="Storesund J.E."/>
            <person name="Kallscheuer N."/>
            <person name="Luecker S."/>
            <person name="Lage O.M."/>
            <person name="Pohl T."/>
            <person name="Merkel B.J."/>
            <person name="Hornburger P."/>
            <person name="Mueller R.-W."/>
            <person name="Bruemmer F."/>
            <person name="Labrenz M."/>
            <person name="Spormann A.M."/>
            <person name="Op den Camp H."/>
            <person name="Overmann J."/>
            <person name="Amann R."/>
            <person name="Jetten M.S.M."/>
            <person name="Mascher T."/>
            <person name="Medema M.H."/>
            <person name="Devos D.P."/>
            <person name="Kaster A.-K."/>
            <person name="Ovreas L."/>
            <person name="Rohde M."/>
            <person name="Galperin M.Y."/>
            <person name="Jogler C."/>
        </authorList>
    </citation>
    <scope>NUCLEOTIDE SEQUENCE [LARGE SCALE GENOMIC DNA]</scope>
    <source>
        <strain evidence="2 3">Mal4</strain>
    </source>
</reference>
<dbReference type="RefSeq" id="WP_145370209.1">
    <property type="nucleotide sequence ID" value="NZ_CP036275.1"/>
</dbReference>
<dbReference type="KEGG" id="mri:Mal4_33090"/>
<dbReference type="OrthoDB" id="286349at2"/>
<sequence>MGGRHGIDYHELTPVEALTHVFDSVVCRRPTEHIAFAAHEGTGSGAVVTAVATAIQDAVGERSNIGMAGDWSGLSLRTGDRVMTGQQQRHIAVVFLGAVAVVVLLAFRPGVAEPPPPSPQQTAPKAVDEGAEFMQAKLGSVHEIMDGLALEDFERIEQGADELLRMAELASWKVSRSPVYMHYSFDFERTAKRLRQAAEQRSIEEATFAFMHLTVSCTACHQHVRGVVQMAPAAADARIVPIEPGRGLVR</sequence>
<keyword evidence="1" id="KW-0472">Membrane</keyword>
<evidence type="ECO:0008006" key="4">
    <source>
        <dbReference type="Google" id="ProtNLM"/>
    </source>
</evidence>
<keyword evidence="1" id="KW-0812">Transmembrane</keyword>
<dbReference type="SUPFAM" id="SSF47175">
    <property type="entry name" value="Cytochromes"/>
    <property type="match status" value="1"/>
</dbReference>
<dbReference type="GO" id="GO:0022900">
    <property type="term" value="P:electron transport chain"/>
    <property type="evidence" value="ECO:0007669"/>
    <property type="project" value="InterPro"/>
</dbReference>
<dbReference type="Proteomes" id="UP000320496">
    <property type="component" value="Chromosome"/>
</dbReference>
<evidence type="ECO:0000313" key="2">
    <source>
        <dbReference type="EMBL" id="QDU38977.1"/>
    </source>
</evidence>
<protein>
    <recommendedName>
        <fullName evidence="4">Cytochrome C</fullName>
    </recommendedName>
</protein>
<evidence type="ECO:0000256" key="1">
    <source>
        <dbReference type="SAM" id="Phobius"/>
    </source>
</evidence>
<proteinExistence type="predicted"/>
<dbReference type="GO" id="GO:0020037">
    <property type="term" value="F:heme binding"/>
    <property type="evidence" value="ECO:0007669"/>
    <property type="project" value="InterPro"/>
</dbReference>
<evidence type="ECO:0000313" key="3">
    <source>
        <dbReference type="Proteomes" id="UP000320496"/>
    </source>
</evidence>
<gene>
    <name evidence="2" type="ORF">Mal4_33090</name>
</gene>
<name>A0A517Z917_9PLAN</name>
<dbReference type="AlphaFoldDB" id="A0A517Z917"/>
<dbReference type="InterPro" id="IPR010980">
    <property type="entry name" value="Cyt_c/b562"/>
</dbReference>
<feature type="transmembrane region" description="Helical" evidence="1">
    <location>
        <begin position="91"/>
        <end position="111"/>
    </location>
</feature>